<dbReference type="SUPFAM" id="SSF57667">
    <property type="entry name" value="beta-beta-alpha zinc fingers"/>
    <property type="match status" value="1"/>
</dbReference>
<dbReference type="PROSITE" id="PS50157">
    <property type="entry name" value="ZINC_FINGER_C2H2_2"/>
    <property type="match status" value="2"/>
</dbReference>
<dbReference type="InterPro" id="IPR036236">
    <property type="entry name" value="Znf_C2H2_sf"/>
</dbReference>
<dbReference type="GO" id="GO:0000978">
    <property type="term" value="F:RNA polymerase II cis-regulatory region sequence-specific DNA binding"/>
    <property type="evidence" value="ECO:0007669"/>
    <property type="project" value="TreeGrafter"/>
</dbReference>
<keyword evidence="6" id="KW-0238">DNA-binding</keyword>
<evidence type="ECO:0000256" key="1">
    <source>
        <dbReference type="ARBA" id="ARBA00004123"/>
    </source>
</evidence>
<dbReference type="Proteomes" id="UP000054815">
    <property type="component" value="Unassembled WGS sequence"/>
</dbReference>
<keyword evidence="3" id="KW-0677">Repeat</keyword>
<evidence type="ECO:0000313" key="11">
    <source>
        <dbReference type="EMBL" id="KRX88915.1"/>
    </source>
</evidence>
<dbReference type="Pfam" id="PF13894">
    <property type="entry name" value="zf-C2H2_4"/>
    <property type="match status" value="1"/>
</dbReference>
<gene>
    <name evidence="11" type="primary">salm</name>
    <name evidence="11" type="ORF">T4E_11182</name>
</gene>
<dbReference type="InterPro" id="IPR050589">
    <property type="entry name" value="Ikaros_C2H2-ZF"/>
</dbReference>
<dbReference type="GO" id="GO:0005634">
    <property type="term" value="C:nucleus"/>
    <property type="evidence" value="ECO:0007669"/>
    <property type="project" value="UniProtKB-SubCell"/>
</dbReference>
<evidence type="ECO:0000256" key="2">
    <source>
        <dbReference type="ARBA" id="ARBA00022723"/>
    </source>
</evidence>
<sequence>MTFPEFPNSTDDGNVKLPDCPIREDNNIASFVNKNSENSMGELLSSINEFDCNFEKNGNTEAHPCNWPSGIFADDGLVNDSNVLHAADGIDRSRWSAFSPVFDFNAEAYLNSVPEMVHNQYAPQYDAYANDGDRDCNNQKQLLTEEVSNIHVPLATDHLTQNVCTTSNDFTSPSCFIQILDFQQNENGLHIENLPNPQIQSDTFEAAAVFFVDNVMQTFPENTFEIHPIEDTSAPSNVVQSNTEASEAQPLQNEAHGDERNTDYNNQKQPTNELISNVDVLHPAKDVAQNVGTTSIGFTPSFCFTEDVQQNAIEPQNIENQIKSAPDSEMQINTFEGVGDCSTDSATHNTQMHELHEKNVKNTTYACFQCQKPFENISDLCKHINQCLQNYKDLASDTNQSALAESCSQAKHQPGEALEKSQWKMCDVCKKLFSCYSALHIHYRSHTKETPYQCDICGRRFTTKFSKNRHLESQHFVKRPRCYKSRKS</sequence>
<comment type="subcellular location">
    <subcellularLocation>
        <location evidence="1">Nucleus</location>
    </subcellularLocation>
</comment>
<dbReference type="GO" id="GO:0003700">
    <property type="term" value="F:DNA-binding transcription factor activity"/>
    <property type="evidence" value="ECO:0007669"/>
    <property type="project" value="TreeGrafter"/>
</dbReference>
<evidence type="ECO:0000256" key="8">
    <source>
        <dbReference type="PROSITE-ProRule" id="PRU00042"/>
    </source>
</evidence>
<keyword evidence="2" id="KW-0479">Metal-binding</keyword>
<dbReference type="AlphaFoldDB" id="A0A0V0XM69"/>
<feature type="region of interest" description="Disordered" evidence="9">
    <location>
        <begin position="233"/>
        <end position="269"/>
    </location>
</feature>
<reference evidence="11 12" key="1">
    <citation type="submission" date="2015-01" db="EMBL/GenBank/DDBJ databases">
        <title>Evolution of Trichinella species and genotypes.</title>
        <authorList>
            <person name="Korhonen P.K."/>
            <person name="Edoardo P."/>
            <person name="Giuseppe L.R."/>
            <person name="Gasser R.B."/>
        </authorList>
    </citation>
    <scope>NUCLEOTIDE SEQUENCE [LARGE SCALE GENOMIC DNA]</scope>
    <source>
        <strain evidence="11">ISS141</strain>
    </source>
</reference>
<evidence type="ECO:0000256" key="5">
    <source>
        <dbReference type="ARBA" id="ARBA00022833"/>
    </source>
</evidence>
<organism evidence="11 12">
    <name type="scientific">Trichinella pseudospiralis</name>
    <name type="common">Parasitic roundworm</name>
    <dbReference type="NCBI Taxonomy" id="6337"/>
    <lineage>
        <taxon>Eukaryota</taxon>
        <taxon>Metazoa</taxon>
        <taxon>Ecdysozoa</taxon>
        <taxon>Nematoda</taxon>
        <taxon>Enoplea</taxon>
        <taxon>Dorylaimia</taxon>
        <taxon>Trichinellida</taxon>
        <taxon>Trichinellidae</taxon>
        <taxon>Trichinella</taxon>
    </lineage>
</organism>
<name>A0A0V0XM69_TRIPS</name>
<protein>
    <submittedName>
        <fullName evidence="11">Homeotic protein spalt-major</fullName>
    </submittedName>
</protein>
<dbReference type="EMBL" id="JYDU01000216">
    <property type="protein sequence ID" value="KRX88915.1"/>
    <property type="molecule type" value="Genomic_DNA"/>
</dbReference>
<dbReference type="Gene3D" id="3.30.160.60">
    <property type="entry name" value="Classic Zinc Finger"/>
    <property type="match status" value="2"/>
</dbReference>
<evidence type="ECO:0000256" key="6">
    <source>
        <dbReference type="ARBA" id="ARBA00023125"/>
    </source>
</evidence>
<evidence type="ECO:0000256" key="4">
    <source>
        <dbReference type="ARBA" id="ARBA00022771"/>
    </source>
</evidence>
<dbReference type="GO" id="GO:0008270">
    <property type="term" value="F:zinc ion binding"/>
    <property type="evidence" value="ECO:0007669"/>
    <property type="project" value="UniProtKB-KW"/>
</dbReference>
<dbReference type="PANTHER" id="PTHR24404:SF114">
    <property type="entry name" value="KLUMPFUSS, ISOFORM B-RELATED"/>
    <property type="match status" value="1"/>
</dbReference>
<evidence type="ECO:0000256" key="9">
    <source>
        <dbReference type="SAM" id="MobiDB-lite"/>
    </source>
</evidence>
<comment type="caution">
    <text evidence="11">The sequence shown here is derived from an EMBL/GenBank/DDBJ whole genome shotgun (WGS) entry which is preliminary data.</text>
</comment>
<dbReference type="STRING" id="6337.A0A0V0XM69"/>
<dbReference type="SMART" id="SM00355">
    <property type="entry name" value="ZnF_C2H2"/>
    <property type="match status" value="3"/>
</dbReference>
<dbReference type="PANTHER" id="PTHR24404">
    <property type="entry name" value="ZINC FINGER PROTEIN"/>
    <property type="match status" value="1"/>
</dbReference>
<evidence type="ECO:0000313" key="12">
    <source>
        <dbReference type="Proteomes" id="UP000054815"/>
    </source>
</evidence>
<keyword evidence="5" id="KW-0862">Zinc</keyword>
<evidence type="ECO:0000256" key="3">
    <source>
        <dbReference type="ARBA" id="ARBA00022737"/>
    </source>
</evidence>
<accession>A0A0V0XM69</accession>
<dbReference type="PROSITE" id="PS00028">
    <property type="entry name" value="ZINC_FINGER_C2H2_1"/>
    <property type="match status" value="2"/>
</dbReference>
<keyword evidence="7" id="KW-0539">Nucleus</keyword>
<evidence type="ECO:0000256" key="7">
    <source>
        <dbReference type="ARBA" id="ARBA00023242"/>
    </source>
</evidence>
<keyword evidence="4 8" id="KW-0863">Zinc-finger</keyword>
<feature type="domain" description="C2H2-type" evidence="10">
    <location>
        <begin position="452"/>
        <end position="480"/>
    </location>
</feature>
<feature type="domain" description="C2H2-type" evidence="10">
    <location>
        <begin position="424"/>
        <end position="451"/>
    </location>
</feature>
<dbReference type="InterPro" id="IPR013087">
    <property type="entry name" value="Znf_C2H2_type"/>
</dbReference>
<dbReference type="GO" id="GO:0006357">
    <property type="term" value="P:regulation of transcription by RNA polymerase II"/>
    <property type="evidence" value="ECO:0007669"/>
    <property type="project" value="TreeGrafter"/>
</dbReference>
<evidence type="ECO:0000259" key="10">
    <source>
        <dbReference type="PROSITE" id="PS50157"/>
    </source>
</evidence>
<proteinExistence type="predicted"/>
<dbReference type="FunFam" id="3.30.160.60:FF:000100">
    <property type="entry name" value="Zinc finger 45-like"/>
    <property type="match status" value="1"/>
</dbReference>
<feature type="compositionally biased region" description="Polar residues" evidence="9">
    <location>
        <begin position="233"/>
        <end position="252"/>
    </location>
</feature>